<name>A0A7D5W3V2_PSEPU</name>
<accession>A0A7D5W3V2</accession>
<protein>
    <submittedName>
        <fullName evidence="1">DUF4303 domain-containing protein</fullName>
    </submittedName>
</protein>
<dbReference type="InterPro" id="IPR025409">
    <property type="entry name" value="DUF4303"/>
</dbReference>
<dbReference type="EMBL" id="CP059052">
    <property type="protein sequence ID" value="QLJ16954.1"/>
    <property type="molecule type" value="Genomic_DNA"/>
</dbReference>
<sequence length="183" mass="21250">MDEQESAMNWHALESTALTLVTKALQDLSAEHPDEQFYACALYTDSSAMTMAVAVNSVEALEEKLEGEGEEEREELMPYYKWASSEWKYEGWKGEYFKDVCKDLREASDRSDISRFKEKLHSLMVNILSSLRREGFFTSFKIQEPILFVTVTDDDNAEELENKTAELLNSSEKYNYFIRRFDG</sequence>
<proteinExistence type="predicted"/>
<gene>
    <name evidence="1" type="ORF">H0H12_13900</name>
</gene>
<reference evidence="1 2" key="1">
    <citation type="journal article" date="2009" name="Mikrobiologiia">
        <title>[Phenanthren biodegradation and interaction of Pseudomonas putida BS3701 and Burkholderia sp.BS3702 in plant rhizosphere].</title>
        <authorList>
            <person name="Ovchinnikova A.A."/>
            <person name="Vetrova A.A."/>
            <person name="Filonov A.E."/>
            <person name="Boronin A.M."/>
        </authorList>
    </citation>
    <scope>NUCLEOTIDE SEQUENCE [LARGE SCALE GENOMIC DNA]</scope>
    <source>
        <strain evidence="1 2">BS3701</strain>
    </source>
</reference>
<evidence type="ECO:0000313" key="1">
    <source>
        <dbReference type="EMBL" id="QLJ16954.1"/>
    </source>
</evidence>
<dbReference type="Proteomes" id="UP000510934">
    <property type="component" value="Chromosome"/>
</dbReference>
<dbReference type="Pfam" id="PF14136">
    <property type="entry name" value="DUF4303"/>
    <property type="match status" value="1"/>
</dbReference>
<evidence type="ECO:0000313" key="2">
    <source>
        <dbReference type="Proteomes" id="UP000510934"/>
    </source>
</evidence>
<dbReference type="AlphaFoldDB" id="A0A7D5W3V2"/>
<organism evidence="1 2">
    <name type="scientific">Pseudomonas putida</name>
    <name type="common">Arthrobacter siderocapsulatus</name>
    <dbReference type="NCBI Taxonomy" id="303"/>
    <lineage>
        <taxon>Bacteria</taxon>
        <taxon>Pseudomonadati</taxon>
        <taxon>Pseudomonadota</taxon>
        <taxon>Gammaproteobacteria</taxon>
        <taxon>Pseudomonadales</taxon>
        <taxon>Pseudomonadaceae</taxon>
        <taxon>Pseudomonas</taxon>
    </lineage>
</organism>